<dbReference type="PANTHER" id="PTHR31760">
    <property type="entry name" value="S-ADENOSYL-L-METHIONINE-DEPENDENT METHYLTRANSFERASES SUPERFAMILY PROTEIN"/>
    <property type="match status" value="1"/>
</dbReference>
<keyword evidence="2 6" id="KW-0698">rRNA processing</keyword>
<comment type="caution">
    <text evidence="7">The sequence shown here is derived from an EMBL/GenBank/DDBJ whole genome shotgun (WGS) entry which is preliminary data.</text>
</comment>
<evidence type="ECO:0000313" key="7">
    <source>
        <dbReference type="EMBL" id="NDP48080.1"/>
    </source>
</evidence>
<organism evidence="7 8">
    <name type="scientific">Sulfuriferula multivorans</name>
    <dbReference type="NCBI Taxonomy" id="1559896"/>
    <lineage>
        <taxon>Bacteria</taxon>
        <taxon>Pseudomonadati</taxon>
        <taxon>Pseudomonadota</taxon>
        <taxon>Betaproteobacteria</taxon>
        <taxon>Nitrosomonadales</taxon>
        <taxon>Sulfuricellaceae</taxon>
        <taxon>Sulfuriferula</taxon>
    </lineage>
</organism>
<dbReference type="GO" id="GO:0070043">
    <property type="term" value="F:rRNA (guanine-N7-)-methyltransferase activity"/>
    <property type="evidence" value="ECO:0007669"/>
    <property type="project" value="UniProtKB-UniRule"/>
</dbReference>
<accession>A0A7C9NTN3</accession>
<keyword evidence="3 6" id="KW-0489">Methyltransferase</keyword>
<evidence type="ECO:0000256" key="5">
    <source>
        <dbReference type="ARBA" id="ARBA00022691"/>
    </source>
</evidence>
<dbReference type="NCBIfam" id="TIGR00138">
    <property type="entry name" value="rsmG_gidB"/>
    <property type="match status" value="1"/>
</dbReference>
<proteinExistence type="inferred from homology"/>
<comment type="subcellular location">
    <subcellularLocation>
        <location evidence="6">Cytoplasm</location>
    </subcellularLocation>
</comment>
<dbReference type="HAMAP" id="MF_00074">
    <property type="entry name" value="16SrRNA_methyltr_G"/>
    <property type="match status" value="1"/>
</dbReference>
<evidence type="ECO:0000256" key="4">
    <source>
        <dbReference type="ARBA" id="ARBA00022679"/>
    </source>
</evidence>
<keyword evidence="1 6" id="KW-0963">Cytoplasm</keyword>
<dbReference type="EMBL" id="JAAFGW010000078">
    <property type="protein sequence ID" value="NDP48080.1"/>
    <property type="molecule type" value="Genomic_DNA"/>
</dbReference>
<comment type="caution">
    <text evidence="6">Lacks conserved residue(s) required for the propagation of feature annotation.</text>
</comment>
<feature type="binding site" evidence="6">
    <location>
        <begin position="131"/>
        <end position="132"/>
    </location>
    <ligand>
        <name>S-adenosyl-L-methionine</name>
        <dbReference type="ChEBI" id="CHEBI:59789"/>
    </ligand>
</feature>
<dbReference type="InterPro" id="IPR029063">
    <property type="entry name" value="SAM-dependent_MTases_sf"/>
</dbReference>
<dbReference type="Pfam" id="PF02527">
    <property type="entry name" value="GidB"/>
    <property type="match status" value="1"/>
</dbReference>
<comment type="catalytic activity">
    <reaction evidence="6">
        <text>guanosine(527) in 16S rRNA + S-adenosyl-L-methionine = N(7)-methylguanosine(527) in 16S rRNA + S-adenosyl-L-homocysteine</text>
        <dbReference type="Rhea" id="RHEA:42732"/>
        <dbReference type="Rhea" id="RHEA-COMP:10209"/>
        <dbReference type="Rhea" id="RHEA-COMP:10210"/>
        <dbReference type="ChEBI" id="CHEBI:57856"/>
        <dbReference type="ChEBI" id="CHEBI:59789"/>
        <dbReference type="ChEBI" id="CHEBI:74269"/>
        <dbReference type="ChEBI" id="CHEBI:74480"/>
        <dbReference type="EC" id="2.1.1.170"/>
    </reaction>
</comment>
<comment type="similarity">
    <text evidence="6">Belongs to the methyltransferase superfamily. RNA methyltransferase RsmG family.</text>
</comment>
<dbReference type="Gene3D" id="3.40.50.150">
    <property type="entry name" value="Vaccinia Virus protein VP39"/>
    <property type="match status" value="1"/>
</dbReference>
<evidence type="ECO:0000256" key="1">
    <source>
        <dbReference type="ARBA" id="ARBA00022490"/>
    </source>
</evidence>
<dbReference type="AlphaFoldDB" id="A0A7C9NTN3"/>
<feature type="binding site" evidence="6">
    <location>
        <position position="80"/>
    </location>
    <ligand>
        <name>S-adenosyl-L-methionine</name>
        <dbReference type="ChEBI" id="CHEBI:59789"/>
    </ligand>
</feature>
<feature type="binding site" evidence="6">
    <location>
        <position position="146"/>
    </location>
    <ligand>
        <name>S-adenosyl-L-methionine</name>
        <dbReference type="ChEBI" id="CHEBI:59789"/>
    </ligand>
</feature>
<dbReference type="InterPro" id="IPR003682">
    <property type="entry name" value="rRNA_ssu_MeTfrase_G"/>
</dbReference>
<evidence type="ECO:0000313" key="8">
    <source>
        <dbReference type="Proteomes" id="UP000483432"/>
    </source>
</evidence>
<dbReference type="SUPFAM" id="SSF53335">
    <property type="entry name" value="S-adenosyl-L-methionine-dependent methyltransferases"/>
    <property type="match status" value="1"/>
</dbReference>
<dbReference type="Proteomes" id="UP000483432">
    <property type="component" value="Unassembled WGS sequence"/>
</dbReference>
<name>A0A7C9NTN3_9PROT</name>
<protein>
    <recommendedName>
        <fullName evidence="6">Ribosomal RNA small subunit methyltransferase G</fullName>
        <ecNumber evidence="6">2.1.1.170</ecNumber>
    </recommendedName>
    <alternativeName>
        <fullName evidence="6">16S rRNA 7-methylguanosine methyltransferase</fullName>
        <shortName evidence="6">16S rRNA m7G methyltransferase</shortName>
    </alternativeName>
</protein>
<dbReference type="CDD" id="cd02440">
    <property type="entry name" value="AdoMet_MTases"/>
    <property type="match status" value="1"/>
</dbReference>
<dbReference type="EC" id="2.1.1.170" evidence="6"/>
<sequence>MTPPIQLAAGIAALGLALPEGAEAKLLAYLALLDKWNRVYNLTAVRDVERMVSHHVLDSLAAVPFFQGGCADTTRVLDVGSGGGLPGIPLAIARPELQVTLIDSIAKKTAFLLQAKAELGLPNVQVITGRVEDFQPESPFDVITSRAFSDLKEFVTLTRHLLAPSGHWLAMKGLMPHEEIVSLPDWARVSADHALAVPGLEASRHLIVLEHAA</sequence>
<evidence type="ECO:0000256" key="3">
    <source>
        <dbReference type="ARBA" id="ARBA00022603"/>
    </source>
</evidence>
<evidence type="ECO:0000256" key="2">
    <source>
        <dbReference type="ARBA" id="ARBA00022552"/>
    </source>
</evidence>
<keyword evidence="4 6" id="KW-0808">Transferase</keyword>
<dbReference type="PIRSF" id="PIRSF003078">
    <property type="entry name" value="GidB"/>
    <property type="match status" value="1"/>
</dbReference>
<dbReference type="PANTHER" id="PTHR31760:SF0">
    <property type="entry name" value="S-ADENOSYL-L-METHIONINE-DEPENDENT METHYLTRANSFERASES SUPERFAMILY PROTEIN"/>
    <property type="match status" value="1"/>
</dbReference>
<feature type="binding site" evidence="6">
    <location>
        <position position="85"/>
    </location>
    <ligand>
        <name>S-adenosyl-L-methionine</name>
        <dbReference type="ChEBI" id="CHEBI:59789"/>
    </ligand>
</feature>
<dbReference type="GO" id="GO:0005829">
    <property type="term" value="C:cytosol"/>
    <property type="evidence" value="ECO:0007669"/>
    <property type="project" value="TreeGrafter"/>
</dbReference>
<reference evidence="7 8" key="1">
    <citation type="submission" date="2019-09" db="EMBL/GenBank/DDBJ databases">
        <title>H2 Metabolism Revealed by Metagenomic Analysis in Subglacial Sediment of East Antarctica.</title>
        <authorList>
            <person name="Yang Z."/>
            <person name="Zhang Y."/>
            <person name="Lv Y."/>
            <person name="Yan W."/>
            <person name="Xiao X."/>
            <person name="Sun B."/>
            <person name="Ma H."/>
        </authorList>
    </citation>
    <scope>NUCLEOTIDE SEQUENCE [LARGE SCALE GENOMIC DNA]</scope>
    <source>
        <strain evidence="7">Bin2_2</strain>
    </source>
</reference>
<comment type="function">
    <text evidence="6">Specifically methylates the N7 position of guanine in position 527 of 16S rRNA.</text>
</comment>
<gene>
    <name evidence="6 7" type="primary">rsmG</name>
    <name evidence="7" type="ORF">GZ085_06725</name>
</gene>
<keyword evidence="5 6" id="KW-0949">S-adenosyl-L-methionine</keyword>
<evidence type="ECO:0000256" key="6">
    <source>
        <dbReference type="HAMAP-Rule" id="MF_00074"/>
    </source>
</evidence>